<gene>
    <name evidence="2" type="ORF">Amme_013_004</name>
</gene>
<feature type="transmembrane region" description="Helical" evidence="1">
    <location>
        <begin position="78"/>
        <end position="97"/>
    </location>
</feature>
<keyword evidence="1" id="KW-0812">Transmembrane</keyword>
<keyword evidence="1" id="KW-0472">Membrane</keyword>
<organism evidence="2 3">
    <name type="scientific">Acidomonas methanolica NBRC 104435</name>
    <dbReference type="NCBI Taxonomy" id="1231351"/>
    <lineage>
        <taxon>Bacteria</taxon>
        <taxon>Pseudomonadati</taxon>
        <taxon>Pseudomonadota</taxon>
        <taxon>Alphaproteobacteria</taxon>
        <taxon>Acetobacterales</taxon>
        <taxon>Acetobacteraceae</taxon>
        <taxon>Acidomonas</taxon>
    </lineage>
</organism>
<comment type="caution">
    <text evidence="2">The sequence shown here is derived from an EMBL/GenBank/DDBJ whole genome shotgun (WGS) entry which is preliminary data.</text>
</comment>
<protein>
    <submittedName>
        <fullName evidence="2">ABC transporter</fullName>
    </submittedName>
</protein>
<dbReference type="GO" id="GO:0043190">
    <property type="term" value="C:ATP-binding cassette (ABC) transporter complex"/>
    <property type="evidence" value="ECO:0007669"/>
    <property type="project" value="InterPro"/>
</dbReference>
<feature type="transmembrane region" description="Helical" evidence="1">
    <location>
        <begin position="226"/>
        <end position="245"/>
    </location>
</feature>
<dbReference type="PANTHER" id="PTHR30188">
    <property type="entry name" value="ABC TRANSPORTER PERMEASE PROTEIN-RELATED"/>
    <property type="match status" value="1"/>
</dbReference>
<feature type="transmembrane region" description="Helical" evidence="1">
    <location>
        <begin position="40"/>
        <end position="66"/>
    </location>
</feature>
<dbReference type="AlphaFoldDB" id="A0A023D2Q0"/>
<name>A0A023D2Q0_ACIMT</name>
<evidence type="ECO:0000313" key="3">
    <source>
        <dbReference type="Proteomes" id="UP000019760"/>
    </source>
</evidence>
<evidence type="ECO:0000313" key="2">
    <source>
        <dbReference type="EMBL" id="GAJ28040.1"/>
    </source>
</evidence>
<dbReference type="Proteomes" id="UP000019760">
    <property type="component" value="Unassembled WGS sequence"/>
</dbReference>
<dbReference type="GO" id="GO:0005548">
    <property type="term" value="F:phospholipid transporter activity"/>
    <property type="evidence" value="ECO:0007669"/>
    <property type="project" value="TreeGrafter"/>
</dbReference>
<proteinExistence type="predicted"/>
<reference evidence="2 3" key="2">
    <citation type="journal article" date="2014" name="FEMS Microbiol. Lett.">
        <title>Draft genomic DNA sequence of the facultatively methylotrophic bacterium Acidomonas methanolica type strain MB58.</title>
        <authorList>
            <person name="Higashiura N."/>
            <person name="Hadano H."/>
            <person name="Hirakawa H."/>
            <person name="Matsutani M."/>
            <person name="Takabe S."/>
            <person name="Matsushita K."/>
            <person name="Azuma Y."/>
        </authorList>
    </citation>
    <scope>NUCLEOTIDE SEQUENCE [LARGE SCALE GENOMIC DNA]</scope>
    <source>
        <strain evidence="2 3">MB58</strain>
    </source>
</reference>
<evidence type="ECO:0000256" key="1">
    <source>
        <dbReference type="SAM" id="Phobius"/>
    </source>
</evidence>
<accession>A0A023D2Q0</accession>
<dbReference type="InterPro" id="IPR030802">
    <property type="entry name" value="Permease_MalE"/>
</dbReference>
<keyword evidence="1" id="KW-1133">Transmembrane helix</keyword>
<reference evidence="3" key="1">
    <citation type="journal article" date="2014" name="FEMS Microbiol. Lett.">
        <title>Draft Genomic DNA Sequence of the Facultatively Methylotrophic Bacterium Acidomonas methanolica type strain MB58.</title>
        <authorList>
            <person name="Higashiura N."/>
            <person name="Hadano H."/>
            <person name="Hirakawa H."/>
            <person name="Matsutani M."/>
            <person name="Takabe S."/>
            <person name="Matsushita K."/>
            <person name="Azuma Y."/>
        </authorList>
    </citation>
    <scope>NUCLEOTIDE SEQUENCE [LARGE SCALE GENOMIC DNA]</scope>
    <source>
        <strain evidence="3">MB58</strain>
    </source>
</reference>
<keyword evidence="3" id="KW-1185">Reference proteome</keyword>
<dbReference type="EMBL" id="BAND01000013">
    <property type="protein sequence ID" value="GAJ28040.1"/>
    <property type="molecule type" value="Genomic_DNA"/>
</dbReference>
<feature type="transmembrane region" description="Helical" evidence="1">
    <location>
        <begin position="157"/>
        <end position="175"/>
    </location>
</feature>
<dbReference type="PANTHER" id="PTHR30188:SF4">
    <property type="entry name" value="PROTEIN TRIGALACTOSYLDIACYLGLYCEROL 1, CHLOROPLASTIC"/>
    <property type="match status" value="1"/>
</dbReference>
<dbReference type="Pfam" id="PF02405">
    <property type="entry name" value="MlaE"/>
    <property type="match status" value="1"/>
</dbReference>
<sequence>MRFTLMLVGAGWGVVRDGVRPNSWRRTVRMEYRNALRDAAGGGFLSTLVVAALVGFGIVAQTVYWLSVLGMQATTDSLLATVLVREIAPVLVGVILLGRNGMLALTEIGLLTLGGQMRAFEAEGVDPFLFFVVPRALATTVASFTLGILFSVVSLSVGYIVCWVEAIVTQPIWAFLYDVVGALRPIDYAGVPLKFLLTGFFVSLSSTLTGMDVTRDDDMARLMPRGFVRGMMVLMVINVALTVAMS</sequence>